<gene>
    <name evidence="3" type="ORF">L596_010668</name>
</gene>
<feature type="region of interest" description="Disordered" evidence="1">
    <location>
        <begin position="29"/>
        <end position="54"/>
    </location>
</feature>
<name>A0A4V6A722_STECR</name>
<accession>A0A4V6A722</accession>
<feature type="chain" id="PRO_5020781203" evidence="2">
    <location>
        <begin position="17"/>
        <end position="76"/>
    </location>
</feature>
<keyword evidence="4" id="KW-1185">Reference proteome</keyword>
<dbReference type="EMBL" id="AZBU02000002">
    <property type="protein sequence ID" value="TKR96685.1"/>
    <property type="molecule type" value="Genomic_DNA"/>
</dbReference>
<organism evidence="3 4">
    <name type="scientific">Steinernema carpocapsae</name>
    <name type="common">Entomopathogenic nematode</name>
    <dbReference type="NCBI Taxonomy" id="34508"/>
    <lineage>
        <taxon>Eukaryota</taxon>
        <taxon>Metazoa</taxon>
        <taxon>Ecdysozoa</taxon>
        <taxon>Nematoda</taxon>
        <taxon>Chromadorea</taxon>
        <taxon>Rhabditida</taxon>
        <taxon>Tylenchina</taxon>
        <taxon>Panagrolaimomorpha</taxon>
        <taxon>Strongyloidoidea</taxon>
        <taxon>Steinernematidae</taxon>
        <taxon>Steinernema</taxon>
    </lineage>
</organism>
<reference evidence="3 4" key="1">
    <citation type="journal article" date="2015" name="Genome Biol.">
        <title>Comparative genomics of Steinernema reveals deeply conserved gene regulatory networks.</title>
        <authorList>
            <person name="Dillman A.R."/>
            <person name="Macchietto M."/>
            <person name="Porter C.F."/>
            <person name="Rogers A."/>
            <person name="Williams B."/>
            <person name="Antoshechkin I."/>
            <person name="Lee M.M."/>
            <person name="Goodwin Z."/>
            <person name="Lu X."/>
            <person name="Lewis E.E."/>
            <person name="Goodrich-Blair H."/>
            <person name="Stock S.P."/>
            <person name="Adams B.J."/>
            <person name="Sternberg P.W."/>
            <person name="Mortazavi A."/>
        </authorList>
    </citation>
    <scope>NUCLEOTIDE SEQUENCE [LARGE SCALE GENOMIC DNA]</scope>
    <source>
        <strain evidence="3 4">ALL</strain>
    </source>
</reference>
<proteinExistence type="predicted"/>
<keyword evidence="2" id="KW-0732">Signal</keyword>
<evidence type="ECO:0000256" key="1">
    <source>
        <dbReference type="SAM" id="MobiDB-lite"/>
    </source>
</evidence>
<protein>
    <submittedName>
        <fullName evidence="3">Uncharacterized protein</fullName>
    </submittedName>
</protein>
<comment type="caution">
    <text evidence="3">The sequence shown here is derived from an EMBL/GenBank/DDBJ whole genome shotgun (WGS) entry which is preliminary data.</text>
</comment>
<feature type="signal peptide" evidence="2">
    <location>
        <begin position="1"/>
        <end position="16"/>
    </location>
</feature>
<reference evidence="3 4" key="2">
    <citation type="journal article" date="2019" name="G3 (Bethesda)">
        <title>Hybrid Assembly of the Genome of the Entomopathogenic Nematode Steinernema carpocapsae Identifies the X-Chromosome.</title>
        <authorList>
            <person name="Serra L."/>
            <person name="Macchietto M."/>
            <person name="Macias-Munoz A."/>
            <person name="McGill C.J."/>
            <person name="Rodriguez I.M."/>
            <person name="Rodriguez B."/>
            <person name="Murad R."/>
            <person name="Mortazavi A."/>
        </authorList>
    </citation>
    <scope>NUCLEOTIDE SEQUENCE [LARGE SCALE GENOMIC DNA]</scope>
    <source>
        <strain evidence="3 4">ALL</strain>
    </source>
</reference>
<evidence type="ECO:0000313" key="4">
    <source>
        <dbReference type="Proteomes" id="UP000298663"/>
    </source>
</evidence>
<evidence type="ECO:0000313" key="3">
    <source>
        <dbReference type="EMBL" id="TKR96685.1"/>
    </source>
</evidence>
<evidence type="ECO:0000256" key="2">
    <source>
        <dbReference type="SAM" id="SignalP"/>
    </source>
</evidence>
<dbReference type="Proteomes" id="UP000298663">
    <property type="component" value="Unassembled WGS sequence"/>
</dbReference>
<dbReference type="AlphaFoldDB" id="A0A4V6A722"/>
<sequence length="76" mass="8575">MRLLILLFLCSALVCASYLRQPLMEYDFYDPSDEPPTFDPTNPDPDSGYIDYLDPSLADDLRTDESKPLPPPNAAH</sequence>